<accession>A0A7W5BS01</accession>
<comment type="caution">
    <text evidence="1">The sequence shown here is derived from an EMBL/GenBank/DDBJ whole genome shotgun (WGS) entry which is preliminary data.</text>
</comment>
<keyword evidence="2" id="KW-1185">Reference proteome</keyword>
<evidence type="ECO:0000313" key="2">
    <source>
        <dbReference type="Proteomes" id="UP000518315"/>
    </source>
</evidence>
<protein>
    <submittedName>
        <fullName evidence="1">Uncharacterized protein</fullName>
    </submittedName>
</protein>
<dbReference type="AlphaFoldDB" id="A0A7W5BS01"/>
<gene>
    <name evidence="1" type="ORF">FHS26_004781</name>
</gene>
<proteinExistence type="predicted"/>
<sequence length="30" mass="3264">MAERSARGIMRRVVDDLIGLAGLDPDDCFA</sequence>
<dbReference type="Proteomes" id="UP000518315">
    <property type="component" value="Unassembled WGS sequence"/>
</dbReference>
<evidence type="ECO:0000313" key="1">
    <source>
        <dbReference type="EMBL" id="MBB3137023.1"/>
    </source>
</evidence>
<organism evidence="1 2">
    <name type="scientific">Rhizobium pisi</name>
    <dbReference type="NCBI Taxonomy" id="574561"/>
    <lineage>
        <taxon>Bacteria</taxon>
        <taxon>Pseudomonadati</taxon>
        <taxon>Pseudomonadota</taxon>
        <taxon>Alphaproteobacteria</taxon>
        <taxon>Hyphomicrobiales</taxon>
        <taxon>Rhizobiaceae</taxon>
        <taxon>Rhizobium/Agrobacterium group</taxon>
        <taxon>Rhizobium</taxon>
    </lineage>
</organism>
<dbReference type="EMBL" id="JACHXH010000018">
    <property type="protein sequence ID" value="MBB3137023.1"/>
    <property type="molecule type" value="Genomic_DNA"/>
</dbReference>
<reference evidence="1 2" key="1">
    <citation type="submission" date="2020-08" db="EMBL/GenBank/DDBJ databases">
        <title>Genomic Encyclopedia of Type Strains, Phase III (KMG-III): the genomes of soil and plant-associated and newly described type strains.</title>
        <authorList>
            <person name="Whitman W."/>
        </authorList>
    </citation>
    <scope>NUCLEOTIDE SEQUENCE [LARGE SCALE GENOMIC DNA]</scope>
    <source>
        <strain evidence="1 2">CECT 4113</strain>
    </source>
</reference>
<name>A0A7W5BS01_9HYPH</name>